<protein>
    <submittedName>
        <fullName evidence="8">Competence protein ComEC</fullName>
    </submittedName>
</protein>
<keyword evidence="2" id="KW-1003">Cell membrane</keyword>
<feature type="transmembrane region" description="Helical" evidence="6">
    <location>
        <begin position="246"/>
        <end position="270"/>
    </location>
</feature>
<dbReference type="PANTHER" id="PTHR30619">
    <property type="entry name" value="DNA INTERNALIZATION/COMPETENCE PROTEIN COMEC/REC2"/>
    <property type="match status" value="1"/>
</dbReference>
<evidence type="ECO:0000256" key="1">
    <source>
        <dbReference type="ARBA" id="ARBA00004651"/>
    </source>
</evidence>
<feature type="transmembrane region" description="Helical" evidence="6">
    <location>
        <begin position="6"/>
        <end position="26"/>
    </location>
</feature>
<dbReference type="InterPro" id="IPR004477">
    <property type="entry name" value="ComEC_N"/>
</dbReference>
<feature type="transmembrane region" description="Helical" evidence="6">
    <location>
        <begin position="290"/>
        <end position="308"/>
    </location>
</feature>
<organism evidence="8 9">
    <name type="scientific">Thermosipho melanesiensis</name>
    <dbReference type="NCBI Taxonomy" id="46541"/>
    <lineage>
        <taxon>Bacteria</taxon>
        <taxon>Thermotogati</taxon>
        <taxon>Thermotogota</taxon>
        <taxon>Thermotogae</taxon>
        <taxon>Thermotogales</taxon>
        <taxon>Fervidobacteriaceae</taxon>
        <taxon>Thermosipho</taxon>
    </lineage>
</organism>
<name>A0ABN4V1I7_9BACT</name>
<evidence type="ECO:0000256" key="6">
    <source>
        <dbReference type="SAM" id="Phobius"/>
    </source>
</evidence>
<dbReference type="InterPro" id="IPR052159">
    <property type="entry name" value="Competence_DNA_uptake"/>
</dbReference>
<evidence type="ECO:0000313" key="8">
    <source>
        <dbReference type="EMBL" id="APT74901.1"/>
    </source>
</evidence>
<evidence type="ECO:0000259" key="7">
    <source>
        <dbReference type="Pfam" id="PF03772"/>
    </source>
</evidence>
<dbReference type="PANTHER" id="PTHR30619:SF1">
    <property type="entry name" value="RECOMBINATION PROTEIN 2"/>
    <property type="match status" value="1"/>
</dbReference>
<keyword evidence="4 6" id="KW-1133">Transmembrane helix</keyword>
<evidence type="ECO:0000256" key="3">
    <source>
        <dbReference type="ARBA" id="ARBA00022692"/>
    </source>
</evidence>
<comment type="subcellular location">
    <subcellularLocation>
        <location evidence="1">Cell membrane</location>
        <topology evidence="1">Multi-pass membrane protein</topology>
    </subcellularLocation>
</comment>
<feature type="transmembrane region" description="Helical" evidence="6">
    <location>
        <begin position="345"/>
        <end position="364"/>
    </location>
</feature>
<proteinExistence type="predicted"/>
<evidence type="ECO:0000256" key="2">
    <source>
        <dbReference type="ARBA" id="ARBA00022475"/>
    </source>
</evidence>
<feature type="transmembrane region" description="Helical" evidence="6">
    <location>
        <begin position="376"/>
        <end position="398"/>
    </location>
</feature>
<dbReference type="Proteomes" id="UP000185490">
    <property type="component" value="Chromosome"/>
</dbReference>
<feature type="transmembrane region" description="Helical" evidence="6">
    <location>
        <begin position="175"/>
        <end position="200"/>
    </location>
</feature>
<feature type="transmembrane region" description="Helical" evidence="6">
    <location>
        <begin position="315"/>
        <end position="333"/>
    </location>
</feature>
<feature type="transmembrane region" description="Helical" evidence="6">
    <location>
        <begin position="38"/>
        <end position="56"/>
    </location>
</feature>
<feature type="domain" description="ComEC/Rec2-related protein" evidence="7">
    <location>
        <begin position="171"/>
        <end position="389"/>
    </location>
</feature>
<gene>
    <name evidence="8" type="ORF">BW47_07465</name>
</gene>
<dbReference type="NCBIfam" id="TIGR00360">
    <property type="entry name" value="ComEC_N-term"/>
    <property type="match status" value="1"/>
</dbReference>
<dbReference type="EMBL" id="CP007389">
    <property type="protein sequence ID" value="APT74901.1"/>
    <property type="molecule type" value="Genomic_DNA"/>
</dbReference>
<keyword evidence="5 6" id="KW-0472">Membrane</keyword>
<feature type="transmembrane region" description="Helical" evidence="6">
    <location>
        <begin position="206"/>
        <end position="234"/>
    </location>
</feature>
<dbReference type="RefSeq" id="WP_012057616.1">
    <property type="nucleotide sequence ID" value="NZ_CP007389.1"/>
</dbReference>
<keyword evidence="9" id="KW-1185">Reference proteome</keyword>
<dbReference type="Pfam" id="PF03772">
    <property type="entry name" value="Competence"/>
    <property type="match status" value="1"/>
</dbReference>
<sequence>MFLVIFFVSLIGALIAPIFSISKLFLFLPFLFWKNKRLFFTVFLFLVINFYGGINISGDFEFVGKVIQTSDSYSLVFGKVYYNGKWIFPRMLVGVNEEIPLGDIVYYYGEINYEKFSYPKVKLEKNRVIVSPYFSVFRTIYLTSENFRKKLLNYNEIYYGLFGGKVKDKYLKESGLYHFFSISGLHISIIYVFLVLLFSSFSFQKYIALIFSFLFVVATGLNLPTIRAFLLLFFSNVLENKKYSKVDILCLIGIVFLFLEPSLAFSLSFYMSFFSTLGILLVENKFLKSVSAFLGSAPFLALFSSVNIFSILGTFLLVIPFQILLVVVFVSFFLDLLCLTTFSEFLLTLFNPLTIFVENVAIFFSKMPKIPGGIFAYFFLELFFFVFLLHFGHIPYILKSKSSN</sequence>
<reference evidence="8 9" key="1">
    <citation type="submission" date="2014-02" db="EMBL/GenBank/DDBJ databases">
        <title>Diversity of Thermotogales isolates from hydrothermal vents.</title>
        <authorList>
            <person name="Haverkamp T.H.A."/>
            <person name="Lossouarn J."/>
            <person name="Geslin C."/>
            <person name="Nesbo C.L."/>
        </authorList>
    </citation>
    <scope>NUCLEOTIDE SEQUENCE [LARGE SCALE GENOMIC DNA]</scope>
    <source>
        <strain evidence="8 9">431</strain>
    </source>
</reference>
<evidence type="ECO:0000256" key="4">
    <source>
        <dbReference type="ARBA" id="ARBA00022989"/>
    </source>
</evidence>
<keyword evidence="3 6" id="KW-0812">Transmembrane</keyword>
<accession>A0ABN4V1I7</accession>
<evidence type="ECO:0000256" key="5">
    <source>
        <dbReference type="ARBA" id="ARBA00023136"/>
    </source>
</evidence>
<evidence type="ECO:0000313" key="9">
    <source>
        <dbReference type="Proteomes" id="UP000185490"/>
    </source>
</evidence>